<dbReference type="PROSITE" id="PS50217">
    <property type="entry name" value="BZIP"/>
    <property type="match status" value="1"/>
</dbReference>
<dbReference type="Pfam" id="PF16596">
    <property type="entry name" value="MFMR_assoc"/>
    <property type="match status" value="1"/>
</dbReference>
<organism evidence="9 10">
    <name type="scientific">Ceratopteris richardii</name>
    <name type="common">Triangle waterfern</name>
    <dbReference type="NCBI Taxonomy" id="49495"/>
    <lineage>
        <taxon>Eukaryota</taxon>
        <taxon>Viridiplantae</taxon>
        <taxon>Streptophyta</taxon>
        <taxon>Embryophyta</taxon>
        <taxon>Tracheophyta</taxon>
        <taxon>Polypodiopsida</taxon>
        <taxon>Polypodiidae</taxon>
        <taxon>Polypodiales</taxon>
        <taxon>Pteridineae</taxon>
        <taxon>Pteridaceae</taxon>
        <taxon>Parkerioideae</taxon>
        <taxon>Ceratopteris</taxon>
    </lineage>
</organism>
<dbReference type="Gene3D" id="1.20.5.170">
    <property type="match status" value="1"/>
</dbReference>
<feature type="region of interest" description="Disordered" evidence="7">
    <location>
        <begin position="375"/>
        <end position="433"/>
    </location>
</feature>
<dbReference type="InterPro" id="IPR004827">
    <property type="entry name" value="bZIP"/>
</dbReference>
<evidence type="ECO:0000256" key="1">
    <source>
        <dbReference type="ARBA" id="ARBA00004123"/>
    </source>
</evidence>
<feature type="region of interest" description="Disordered" evidence="7">
    <location>
        <begin position="303"/>
        <end position="325"/>
    </location>
</feature>
<feature type="domain" description="BZIP" evidence="8">
    <location>
        <begin position="304"/>
        <end position="367"/>
    </location>
</feature>
<keyword evidence="6" id="KW-0539">Nucleus</keyword>
<dbReference type="Proteomes" id="UP000825935">
    <property type="component" value="Chromosome 11"/>
</dbReference>
<dbReference type="SMART" id="SM00338">
    <property type="entry name" value="BRLZ"/>
    <property type="match status" value="1"/>
</dbReference>
<accession>A0A8T2TVV1</accession>
<dbReference type="OMA" id="CHGREPG"/>
<feature type="region of interest" description="Disordered" evidence="7">
    <location>
        <begin position="132"/>
        <end position="226"/>
    </location>
</feature>
<dbReference type="GO" id="GO:0000976">
    <property type="term" value="F:transcription cis-regulatory region binding"/>
    <property type="evidence" value="ECO:0007669"/>
    <property type="project" value="UniProtKB-ARBA"/>
</dbReference>
<keyword evidence="3" id="KW-0805">Transcription regulation</keyword>
<comment type="caution">
    <text evidence="9">The sequence shown here is derived from an EMBL/GenBank/DDBJ whole genome shotgun (WGS) entry which is preliminary data.</text>
</comment>
<dbReference type="EMBL" id="CM035416">
    <property type="protein sequence ID" value="KAH7425574.1"/>
    <property type="molecule type" value="Genomic_DNA"/>
</dbReference>
<dbReference type="InterPro" id="IPR012900">
    <property type="entry name" value="MFMR"/>
</dbReference>
<feature type="compositionally biased region" description="Polar residues" evidence="7">
    <location>
        <begin position="424"/>
        <end position="433"/>
    </location>
</feature>
<evidence type="ECO:0000256" key="6">
    <source>
        <dbReference type="ARBA" id="ARBA00023242"/>
    </source>
</evidence>
<comment type="similarity">
    <text evidence="2">Belongs to the bZIP family.</text>
</comment>
<keyword evidence="5" id="KW-0804">Transcription</keyword>
<feature type="compositionally biased region" description="Low complexity" evidence="7">
    <location>
        <begin position="12"/>
        <end position="36"/>
    </location>
</feature>
<dbReference type="CDD" id="cd14702">
    <property type="entry name" value="bZIP_plant_GBF1"/>
    <property type="match status" value="1"/>
</dbReference>
<dbReference type="FunFam" id="1.20.5.170:FF:000020">
    <property type="entry name" value="BZIP transcription factor"/>
    <property type="match status" value="1"/>
</dbReference>
<dbReference type="EMBL" id="CM035416">
    <property type="protein sequence ID" value="KAH7425571.1"/>
    <property type="molecule type" value="Genomic_DNA"/>
</dbReference>
<dbReference type="InterPro" id="IPR046347">
    <property type="entry name" value="bZIP_sf"/>
</dbReference>
<dbReference type="InterPro" id="IPR045314">
    <property type="entry name" value="bZIP_plant_GBF1"/>
</dbReference>
<dbReference type="GO" id="GO:0003700">
    <property type="term" value="F:DNA-binding transcription factor activity"/>
    <property type="evidence" value="ECO:0007669"/>
    <property type="project" value="InterPro"/>
</dbReference>
<evidence type="ECO:0000256" key="4">
    <source>
        <dbReference type="ARBA" id="ARBA00023125"/>
    </source>
</evidence>
<feature type="compositionally biased region" description="Basic and acidic residues" evidence="7">
    <location>
        <begin position="142"/>
        <end position="151"/>
    </location>
</feature>
<evidence type="ECO:0000313" key="10">
    <source>
        <dbReference type="Proteomes" id="UP000825935"/>
    </source>
</evidence>
<comment type="subcellular location">
    <subcellularLocation>
        <location evidence="1">Nucleus</location>
    </subcellularLocation>
</comment>
<gene>
    <name evidence="9" type="ORF">KP509_11G060700</name>
</gene>
<keyword evidence="4" id="KW-0238">DNA-binding</keyword>
<dbReference type="Pfam" id="PF07777">
    <property type="entry name" value="MFMR"/>
    <property type="match status" value="1"/>
</dbReference>
<dbReference type="EMBL" id="CM035416">
    <property type="protein sequence ID" value="KAH7425575.1"/>
    <property type="molecule type" value="Genomic_DNA"/>
</dbReference>
<dbReference type="GO" id="GO:0005634">
    <property type="term" value="C:nucleus"/>
    <property type="evidence" value="ECO:0007669"/>
    <property type="project" value="UniProtKB-SubCell"/>
</dbReference>
<name>A0A8T2TVV1_CERRI</name>
<dbReference type="InterPro" id="IPR044827">
    <property type="entry name" value="GBF-like"/>
</dbReference>
<feature type="compositionally biased region" description="Low complexity" evidence="7">
    <location>
        <begin position="160"/>
        <end position="197"/>
    </location>
</feature>
<dbReference type="PANTHER" id="PTHR45967">
    <property type="entry name" value="G-BOX-BINDING FACTOR 3-RELATED"/>
    <property type="match status" value="1"/>
</dbReference>
<dbReference type="PROSITE" id="PS00036">
    <property type="entry name" value="BZIP_BASIC"/>
    <property type="match status" value="1"/>
</dbReference>
<evidence type="ECO:0000256" key="2">
    <source>
        <dbReference type="ARBA" id="ARBA00007163"/>
    </source>
</evidence>
<dbReference type="AlphaFoldDB" id="A0A8T2TVV1"/>
<dbReference type="SUPFAM" id="SSF57959">
    <property type="entry name" value="Leucine zipper domain"/>
    <property type="match status" value="1"/>
</dbReference>
<proteinExistence type="inferred from homology"/>
<dbReference type="Pfam" id="PF00170">
    <property type="entry name" value="bZIP_1"/>
    <property type="match status" value="1"/>
</dbReference>
<dbReference type="PANTHER" id="PTHR45967:SF38">
    <property type="entry name" value="G-BOX-BINDING FACTOR 2"/>
    <property type="match status" value="1"/>
</dbReference>
<feature type="compositionally biased region" description="Basic and acidic residues" evidence="7">
    <location>
        <begin position="313"/>
        <end position="325"/>
    </location>
</feature>
<reference evidence="9" key="1">
    <citation type="submission" date="2021-08" db="EMBL/GenBank/DDBJ databases">
        <title>WGS assembly of Ceratopteris richardii.</title>
        <authorList>
            <person name="Marchant D.B."/>
            <person name="Chen G."/>
            <person name="Jenkins J."/>
            <person name="Shu S."/>
            <person name="Leebens-Mack J."/>
            <person name="Grimwood J."/>
            <person name="Schmutz J."/>
            <person name="Soltis P."/>
            <person name="Soltis D."/>
            <person name="Chen Z.-H."/>
        </authorList>
    </citation>
    <scope>NUCLEOTIDE SEQUENCE</scope>
    <source>
        <strain evidence="9">Whitten #5841</strain>
        <tissue evidence="9">Leaf</tissue>
    </source>
</reference>
<evidence type="ECO:0000256" key="5">
    <source>
        <dbReference type="ARBA" id="ARBA00023163"/>
    </source>
</evidence>
<feature type="compositionally biased region" description="Basic and acidic residues" evidence="7">
    <location>
        <begin position="385"/>
        <end position="412"/>
    </location>
</feature>
<feature type="region of interest" description="Disordered" evidence="7">
    <location>
        <begin position="1"/>
        <end position="42"/>
    </location>
</feature>
<evidence type="ECO:0000313" key="9">
    <source>
        <dbReference type="EMBL" id="KAH7425575.1"/>
    </source>
</evidence>
<sequence>MSDMGTGEMGAPTKTTKTSSTQQQQQPQQPHQETPPISTPQAYSDWAAAFQAYYGSGTAPIPPHGYFPSTVGSGPQPHPYIWGPQHLMAPYTPPPYAAMYAHGGIYGHPSIPPGAHPYSPYALPLGNVVDAQGNTAPASGDGDGKSSEGKSKNSLKRSKGSLGSLGMLTGKGSESGKGSMSFDSGSEGSTDGSEGASQNGSEAGNKGDDQVANSAPYGSGQEGNHTAPVQAVPLSIAGKQVMGAGPLMNLNIGMDYWNGGAPAVLTNSGGKRANPGSTSAILASGVGPGREGISNDLRLQEERELKRQRRKQSNRESARRSRLRKQAECEELAAKVHTLEAENTTLRSELSRITEQLNKLSSENRSLMEQMQMRGIQPETSGEADVDRKGVNSTRRDAGGLDNEHFRRDGRTMNDSFGVKNEGGNLTVSVSTG</sequence>
<keyword evidence="10" id="KW-1185">Reference proteome</keyword>
<evidence type="ECO:0000259" key="8">
    <source>
        <dbReference type="PROSITE" id="PS50217"/>
    </source>
</evidence>
<dbReference type="OrthoDB" id="1642657at2759"/>
<protein>
    <recommendedName>
        <fullName evidence="8">BZIP domain-containing protein</fullName>
    </recommendedName>
</protein>
<evidence type="ECO:0000256" key="7">
    <source>
        <dbReference type="SAM" id="MobiDB-lite"/>
    </source>
</evidence>
<evidence type="ECO:0000256" key="3">
    <source>
        <dbReference type="ARBA" id="ARBA00023015"/>
    </source>
</evidence>